<dbReference type="NCBIfam" id="TIGR00912">
    <property type="entry name" value="2A0309"/>
    <property type="match status" value="1"/>
</dbReference>
<feature type="transmembrane region" description="Helical" evidence="8">
    <location>
        <begin position="182"/>
        <end position="200"/>
    </location>
</feature>
<evidence type="ECO:0000256" key="8">
    <source>
        <dbReference type="SAM" id="Phobius"/>
    </source>
</evidence>
<keyword evidence="7 8" id="KW-0472">Membrane</keyword>
<evidence type="ECO:0000256" key="2">
    <source>
        <dbReference type="ARBA" id="ARBA00007998"/>
    </source>
</evidence>
<feature type="transmembrane region" description="Helical" evidence="8">
    <location>
        <begin position="79"/>
        <end position="99"/>
    </location>
</feature>
<keyword evidence="5 8" id="KW-0812">Transmembrane</keyword>
<sequence length="364" mass="42068">MNNFFTNRQISVMIYSIVIGYSIINIPKDVAEVAGTGAWFSLLIATIIFILITYIITYLQYTYEDKTLCEYSEMLVGKFITNLFLIICLVYFFIFFTMLTRRYAETIKALLLNKTPSICIIILFYIVIGYGLTKGINVIARMCEIYVPINIIGSILINYLLISKGRLVNLKPLFFVEDIKMYIQALSSTILPFMGVEILLFMPVNRVKNKNIFRYTMLMVGFIGILYIYIAESTISVVGVELVILIRSTVFSILKGIDIYNLDIIRRLDGFYIIIWTINIVCAMSLWGYGISFIVSKKFKNIKYNYIVIIMIFISFIVSQIPKTVDQIREIIKYNSYLGIIVCLAIPIILFIITKVKRYDKRKT</sequence>
<dbReference type="InterPro" id="IPR004761">
    <property type="entry name" value="Spore_GerAB"/>
</dbReference>
<keyword evidence="3" id="KW-0813">Transport</keyword>
<evidence type="ECO:0000256" key="6">
    <source>
        <dbReference type="ARBA" id="ARBA00022989"/>
    </source>
</evidence>
<feature type="transmembrane region" description="Helical" evidence="8">
    <location>
        <begin position="12"/>
        <end position="27"/>
    </location>
</feature>
<dbReference type="RefSeq" id="WP_029163669.1">
    <property type="nucleotide sequence ID" value="NZ_CP009933.1"/>
</dbReference>
<feature type="transmembrane region" description="Helical" evidence="8">
    <location>
        <begin position="145"/>
        <end position="162"/>
    </location>
</feature>
<evidence type="ECO:0000256" key="4">
    <source>
        <dbReference type="ARBA" id="ARBA00022544"/>
    </source>
</evidence>
<feature type="transmembrane region" description="Helical" evidence="8">
    <location>
        <begin position="111"/>
        <end position="133"/>
    </location>
</feature>
<protein>
    <submittedName>
        <fullName evidence="9">Spore germination protein</fullName>
    </submittedName>
</protein>
<dbReference type="Proteomes" id="UP000033115">
    <property type="component" value="Chromosome"/>
</dbReference>
<dbReference type="PANTHER" id="PTHR34975:SF2">
    <property type="entry name" value="SPORE GERMINATION PROTEIN A2"/>
    <property type="match status" value="1"/>
</dbReference>
<evidence type="ECO:0000256" key="7">
    <source>
        <dbReference type="ARBA" id="ARBA00023136"/>
    </source>
</evidence>
<evidence type="ECO:0000313" key="9">
    <source>
        <dbReference type="EMBL" id="AKA67737.1"/>
    </source>
</evidence>
<evidence type="ECO:0000256" key="1">
    <source>
        <dbReference type="ARBA" id="ARBA00004141"/>
    </source>
</evidence>
<gene>
    <name evidence="9" type="ORF">CSCA_0612</name>
</gene>
<dbReference type="AlphaFoldDB" id="A0A0E3JX41"/>
<name>A0A0E3JX41_CLOSL</name>
<evidence type="ECO:0000256" key="5">
    <source>
        <dbReference type="ARBA" id="ARBA00022692"/>
    </source>
</evidence>
<dbReference type="EMBL" id="CP009933">
    <property type="protein sequence ID" value="AKA67737.1"/>
    <property type="molecule type" value="Genomic_DNA"/>
</dbReference>
<feature type="transmembrane region" description="Helical" evidence="8">
    <location>
        <begin position="39"/>
        <end position="59"/>
    </location>
</feature>
<feature type="transmembrane region" description="Helical" evidence="8">
    <location>
        <begin position="334"/>
        <end position="353"/>
    </location>
</feature>
<dbReference type="GO" id="GO:0009847">
    <property type="term" value="P:spore germination"/>
    <property type="evidence" value="ECO:0007669"/>
    <property type="project" value="InterPro"/>
</dbReference>
<dbReference type="Gene3D" id="1.20.1740.10">
    <property type="entry name" value="Amino acid/polyamine transporter I"/>
    <property type="match status" value="1"/>
</dbReference>
<dbReference type="Pfam" id="PF03845">
    <property type="entry name" value="Spore_permease"/>
    <property type="match status" value="1"/>
</dbReference>
<keyword evidence="10" id="KW-1185">Reference proteome</keyword>
<feature type="transmembrane region" description="Helical" evidence="8">
    <location>
        <begin position="304"/>
        <end position="322"/>
    </location>
</feature>
<evidence type="ECO:0000256" key="3">
    <source>
        <dbReference type="ARBA" id="ARBA00022448"/>
    </source>
</evidence>
<dbReference type="STRING" id="1548.CSCA_0612"/>
<dbReference type="KEGG" id="csq:CSCA_0612"/>
<dbReference type="HOGENOM" id="CLU_047547_1_2_9"/>
<keyword evidence="6 8" id="KW-1133">Transmembrane helix</keyword>
<dbReference type="PANTHER" id="PTHR34975">
    <property type="entry name" value="SPORE GERMINATION PROTEIN A2"/>
    <property type="match status" value="1"/>
</dbReference>
<evidence type="ECO:0000313" key="10">
    <source>
        <dbReference type="Proteomes" id="UP000033115"/>
    </source>
</evidence>
<proteinExistence type="inferred from homology"/>
<organism evidence="9 10">
    <name type="scientific">Clostridium scatologenes</name>
    <dbReference type="NCBI Taxonomy" id="1548"/>
    <lineage>
        <taxon>Bacteria</taxon>
        <taxon>Bacillati</taxon>
        <taxon>Bacillota</taxon>
        <taxon>Clostridia</taxon>
        <taxon>Eubacteriales</taxon>
        <taxon>Clostridiaceae</taxon>
        <taxon>Clostridium</taxon>
    </lineage>
</organism>
<feature type="transmembrane region" description="Helical" evidence="8">
    <location>
        <begin position="270"/>
        <end position="292"/>
    </location>
</feature>
<feature type="transmembrane region" description="Helical" evidence="8">
    <location>
        <begin position="212"/>
        <end position="230"/>
    </location>
</feature>
<comment type="similarity">
    <text evidence="2">Belongs to the amino acid-polyamine-organocation (APC) superfamily. Spore germination protein (SGP) (TC 2.A.3.9) family.</text>
</comment>
<reference evidence="9 10" key="1">
    <citation type="journal article" date="2015" name="J. Biotechnol.">
        <title>Complete genome sequence of a malodorant-producing acetogen, Clostridium scatologenes ATCC 25775(T).</title>
        <authorList>
            <person name="Zhu Z."/>
            <person name="Guo T."/>
            <person name="Zheng H."/>
            <person name="Song T."/>
            <person name="Ouyang P."/>
            <person name="Xie J."/>
        </authorList>
    </citation>
    <scope>NUCLEOTIDE SEQUENCE [LARGE SCALE GENOMIC DNA]</scope>
    <source>
        <strain evidence="9 10">ATCC 25775</strain>
    </source>
</reference>
<accession>A0A0E3JX41</accession>
<comment type="subcellular location">
    <subcellularLocation>
        <location evidence="1">Membrane</location>
        <topology evidence="1">Multi-pass membrane protein</topology>
    </subcellularLocation>
</comment>
<dbReference type="GO" id="GO:0016020">
    <property type="term" value="C:membrane"/>
    <property type="evidence" value="ECO:0007669"/>
    <property type="project" value="UniProtKB-SubCell"/>
</dbReference>
<keyword evidence="4" id="KW-0309">Germination</keyword>